<name>A0A024GYC2_9MICC</name>
<evidence type="ECO:0000313" key="1">
    <source>
        <dbReference type="EMBL" id="CCQ44464.1"/>
    </source>
</evidence>
<evidence type="ECO:0000313" key="2">
    <source>
        <dbReference type="Proteomes" id="UP000035722"/>
    </source>
</evidence>
<proteinExistence type="predicted"/>
<dbReference type="Proteomes" id="UP000035722">
    <property type="component" value="Unassembled WGS sequence"/>
</dbReference>
<protein>
    <submittedName>
        <fullName evidence="1">Uncharacterized protein</fullName>
    </submittedName>
</protein>
<sequence length="57" mass="6325">MYAGSMRAGLLEVLADFRLDVRIAVMDNIVEDNEDAVLHPGRCSGNGLMPVRRRLPN</sequence>
<accession>A0A024GYC2</accession>
<organism evidence="1 2">
    <name type="scientific">Pseudarthrobacter siccitolerans</name>
    <dbReference type="NCBI Taxonomy" id="861266"/>
    <lineage>
        <taxon>Bacteria</taxon>
        <taxon>Bacillati</taxon>
        <taxon>Actinomycetota</taxon>
        <taxon>Actinomycetes</taxon>
        <taxon>Micrococcales</taxon>
        <taxon>Micrococcaceae</taxon>
        <taxon>Pseudarthrobacter</taxon>
    </lineage>
</organism>
<reference evidence="2" key="1">
    <citation type="journal article" date="2014" name="Genome Announc.">
        <title>Genome Sequence of Arthrobacter siccitolerans 4J27, a Xeroprotectant-Producing Desiccation-Tolerant Microorganism.</title>
        <authorList>
            <person name="Manzanera M."/>
            <person name="Santa-Cruz-Calvo L."/>
            <person name="Vilchez J.I."/>
            <person name="Garcia-Fontana C."/>
            <person name="Silva-Castro G.A."/>
            <person name="Calvo C."/>
            <person name="Gonzalez-Lopez J."/>
        </authorList>
    </citation>
    <scope>NUCLEOTIDE SEQUENCE [LARGE SCALE GENOMIC DNA]</scope>
    <source>
        <strain evidence="2">4J27</strain>
    </source>
</reference>
<gene>
    <name evidence="1" type="ORF">ARTSIC4J27_390</name>
</gene>
<keyword evidence="2" id="KW-1185">Reference proteome</keyword>
<comment type="caution">
    <text evidence="1">The sequence shown here is derived from an EMBL/GenBank/DDBJ whole genome shotgun (WGS) entry which is preliminary data.</text>
</comment>
<dbReference type="EMBL" id="CAQI01000027">
    <property type="protein sequence ID" value="CCQ44464.1"/>
    <property type="molecule type" value="Genomic_DNA"/>
</dbReference>
<dbReference type="AlphaFoldDB" id="A0A024GYC2"/>